<dbReference type="PANTHER" id="PTHR48182">
    <property type="entry name" value="PROTEIN SERAC1"/>
    <property type="match status" value="1"/>
</dbReference>
<evidence type="ECO:0000256" key="6">
    <source>
        <dbReference type="ARBA" id="ARBA00023128"/>
    </source>
</evidence>
<evidence type="ECO:0000313" key="10">
    <source>
        <dbReference type="Proteomes" id="UP000800035"/>
    </source>
</evidence>
<feature type="non-terminal residue" evidence="9">
    <location>
        <position position="109"/>
    </location>
</feature>
<keyword evidence="10" id="KW-1185">Reference proteome</keyword>
<evidence type="ECO:0000256" key="7">
    <source>
        <dbReference type="ARBA" id="ARBA00023136"/>
    </source>
</evidence>
<dbReference type="PANTHER" id="PTHR48182:SF2">
    <property type="entry name" value="PROTEIN SERAC1"/>
    <property type="match status" value="1"/>
</dbReference>
<dbReference type="InterPro" id="IPR007751">
    <property type="entry name" value="DUF676_lipase-like"/>
</dbReference>
<evidence type="ECO:0000256" key="5">
    <source>
        <dbReference type="ARBA" id="ARBA00022824"/>
    </source>
</evidence>
<dbReference type="AlphaFoldDB" id="A0A6A5TK54"/>
<comment type="similarity">
    <text evidence="4">Belongs to the putative lipase ROG1 family.</text>
</comment>
<gene>
    <name evidence="9" type="ORF">CC80DRAFT_359896</name>
</gene>
<dbReference type="InterPro" id="IPR052374">
    <property type="entry name" value="SERAC1"/>
</dbReference>
<keyword evidence="5" id="KW-0256">Endoplasmic reticulum</keyword>
<dbReference type="OrthoDB" id="5086500at2759"/>
<protein>
    <recommendedName>
        <fullName evidence="8">DUF676 domain-containing protein</fullName>
    </recommendedName>
</protein>
<feature type="non-terminal residue" evidence="9">
    <location>
        <position position="1"/>
    </location>
</feature>
<evidence type="ECO:0000256" key="4">
    <source>
        <dbReference type="ARBA" id="ARBA00007920"/>
    </source>
</evidence>
<keyword evidence="7" id="KW-0472">Membrane</keyword>
<evidence type="ECO:0000259" key="8">
    <source>
        <dbReference type="Pfam" id="PF05057"/>
    </source>
</evidence>
<sequence>NLGLALVHSPEEVRIEVVFVHGLNGSRSVTWRNSLGDFWPAWLGESIHGSRIWTYGYNSAVWRSPSEDVLELHTARLLEECVQKGVGRKSAKVVFVCHSLGGILVKSVS</sequence>
<comment type="subcellular location">
    <subcellularLocation>
        <location evidence="2">Endoplasmic reticulum</location>
    </subcellularLocation>
    <subcellularLocation>
        <location evidence="3">Membrane</location>
    </subcellularLocation>
    <subcellularLocation>
        <location evidence="1">Mitochondrion</location>
    </subcellularLocation>
</comment>
<reference evidence="9" key="1">
    <citation type="journal article" date="2020" name="Stud. Mycol.">
        <title>101 Dothideomycetes genomes: a test case for predicting lifestyles and emergence of pathogens.</title>
        <authorList>
            <person name="Haridas S."/>
            <person name="Albert R."/>
            <person name="Binder M."/>
            <person name="Bloem J."/>
            <person name="Labutti K."/>
            <person name="Salamov A."/>
            <person name="Andreopoulos B."/>
            <person name="Baker S."/>
            <person name="Barry K."/>
            <person name="Bills G."/>
            <person name="Bluhm B."/>
            <person name="Cannon C."/>
            <person name="Castanera R."/>
            <person name="Culley D."/>
            <person name="Daum C."/>
            <person name="Ezra D."/>
            <person name="Gonzalez J."/>
            <person name="Henrissat B."/>
            <person name="Kuo A."/>
            <person name="Liang C."/>
            <person name="Lipzen A."/>
            <person name="Lutzoni F."/>
            <person name="Magnuson J."/>
            <person name="Mondo S."/>
            <person name="Nolan M."/>
            <person name="Ohm R."/>
            <person name="Pangilinan J."/>
            <person name="Park H.-J."/>
            <person name="Ramirez L."/>
            <person name="Alfaro M."/>
            <person name="Sun H."/>
            <person name="Tritt A."/>
            <person name="Yoshinaga Y."/>
            <person name="Zwiers L.-H."/>
            <person name="Turgeon B."/>
            <person name="Goodwin S."/>
            <person name="Spatafora J."/>
            <person name="Crous P."/>
            <person name="Grigoriev I."/>
        </authorList>
    </citation>
    <scope>NUCLEOTIDE SEQUENCE</scope>
    <source>
        <strain evidence="9">CBS 675.92</strain>
    </source>
</reference>
<evidence type="ECO:0000313" key="9">
    <source>
        <dbReference type="EMBL" id="KAF1952089.1"/>
    </source>
</evidence>
<dbReference type="EMBL" id="ML977013">
    <property type="protein sequence ID" value="KAF1952089.1"/>
    <property type="molecule type" value="Genomic_DNA"/>
</dbReference>
<dbReference type="SUPFAM" id="SSF53474">
    <property type="entry name" value="alpha/beta-Hydrolases"/>
    <property type="match status" value="1"/>
</dbReference>
<dbReference type="GO" id="GO:0016020">
    <property type="term" value="C:membrane"/>
    <property type="evidence" value="ECO:0007669"/>
    <property type="project" value="UniProtKB-SubCell"/>
</dbReference>
<evidence type="ECO:0000256" key="3">
    <source>
        <dbReference type="ARBA" id="ARBA00004370"/>
    </source>
</evidence>
<evidence type="ECO:0000256" key="2">
    <source>
        <dbReference type="ARBA" id="ARBA00004240"/>
    </source>
</evidence>
<dbReference type="GO" id="GO:0005739">
    <property type="term" value="C:mitochondrion"/>
    <property type="evidence" value="ECO:0007669"/>
    <property type="project" value="UniProtKB-SubCell"/>
</dbReference>
<dbReference type="Pfam" id="PF05057">
    <property type="entry name" value="DUF676"/>
    <property type="match status" value="1"/>
</dbReference>
<keyword evidence="6" id="KW-0496">Mitochondrion</keyword>
<accession>A0A6A5TK54</accession>
<feature type="domain" description="DUF676" evidence="8">
    <location>
        <begin position="17"/>
        <end position="107"/>
    </location>
</feature>
<organism evidence="9 10">
    <name type="scientific">Byssothecium circinans</name>
    <dbReference type="NCBI Taxonomy" id="147558"/>
    <lineage>
        <taxon>Eukaryota</taxon>
        <taxon>Fungi</taxon>
        <taxon>Dikarya</taxon>
        <taxon>Ascomycota</taxon>
        <taxon>Pezizomycotina</taxon>
        <taxon>Dothideomycetes</taxon>
        <taxon>Pleosporomycetidae</taxon>
        <taxon>Pleosporales</taxon>
        <taxon>Massarineae</taxon>
        <taxon>Massarinaceae</taxon>
        <taxon>Byssothecium</taxon>
    </lineage>
</organism>
<dbReference type="InterPro" id="IPR029058">
    <property type="entry name" value="AB_hydrolase_fold"/>
</dbReference>
<dbReference type="Gene3D" id="3.40.50.1820">
    <property type="entry name" value="alpha/beta hydrolase"/>
    <property type="match status" value="1"/>
</dbReference>
<proteinExistence type="inferred from homology"/>
<dbReference type="GO" id="GO:0005783">
    <property type="term" value="C:endoplasmic reticulum"/>
    <property type="evidence" value="ECO:0007669"/>
    <property type="project" value="UniProtKB-SubCell"/>
</dbReference>
<evidence type="ECO:0000256" key="1">
    <source>
        <dbReference type="ARBA" id="ARBA00004173"/>
    </source>
</evidence>
<dbReference type="Proteomes" id="UP000800035">
    <property type="component" value="Unassembled WGS sequence"/>
</dbReference>
<name>A0A6A5TK54_9PLEO</name>